<dbReference type="Pfam" id="PF25543">
    <property type="entry name" value="zf-CCCH_tandem"/>
    <property type="match status" value="1"/>
</dbReference>
<protein>
    <recommendedName>
        <fullName evidence="6">C3H1-type domain-containing protein</fullName>
    </recommendedName>
</protein>
<name>A0A0M8PAB7_9EURO</name>
<evidence type="ECO:0000256" key="5">
    <source>
        <dbReference type="SAM" id="MobiDB-lite"/>
    </source>
</evidence>
<feature type="region of interest" description="Disordered" evidence="5">
    <location>
        <begin position="1"/>
        <end position="23"/>
    </location>
</feature>
<gene>
    <name evidence="7" type="ORF">ACN38_g2218</name>
</gene>
<keyword evidence="8" id="KW-1185">Reference proteome</keyword>
<feature type="domain" description="C3H1-type" evidence="6">
    <location>
        <begin position="321"/>
        <end position="348"/>
    </location>
</feature>
<accession>A0A0M8PAB7</accession>
<keyword evidence="2 4" id="KW-0863">Zinc-finger</keyword>
<feature type="zinc finger region" description="C3H1-type" evidence="4">
    <location>
        <begin position="321"/>
        <end position="348"/>
    </location>
</feature>
<feature type="compositionally biased region" description="Basic and acidic residues" evidence="5">
    <location>
        <begin position="67"/>
        <end position="77"/>
    </location>
</feature>
<dbReference type="Proteomes" id="UP000037696">
    <property type="component" value="Unassembled WGS sequence"/>
</dbReference>
<dbReference type="Pfam" id="PF25542">
    <property type="entry name" value="zf-CCCH_12"/>
    <property type="match status" value="1"/>
</dbReference>
<dbReference type="GO" id="GO:0008270">
    <property type="term" value="F:zinc ion binding"/>
    <property type="evidence" value="ECO:0007669"/>
    <property type="project" value="UniProtKB-KW"/>
</dbReference>
<evidence type="ECO:0000313" key="8">
    <source>
        <dbReference type="Proteomes" id="UP000037696"/>
    </source>
</evidence>
<evidence type="ECO:0000313" key="7">
    <source>
        <dbReference type="EMBL" id="KOS46817.1"/>
    </source>
</evidence>
<dbReference type="PROSITE" id="PS50103">
    <property type="entry name" value="ZF_C3H1"/>
    <property type="match status" value="1"/>
</dbReference>
<dbReference type="SMART" id="SM00356">
    <property type="entry name" value="ZnF_C3H1"/>
    <property type="match status" value="2"/>
</dbReference>
<dbReference type="STRING" id="229535.A0A0M8PAB7"/>
<evidence type="ECO:0000256" key="4">
    <source>
        <dbReference type="PROSITE-ProRule" id="PRU00723"/>
    </source>
</evidence>
<sequence>MLRDSDIDSLNGHLASLSREQQKQHDNLQDLLGQFKSLLDDYTSLKSDYEEVKEGREKYKRQARGQVRVDKLRESPRAKKKRERERERRERELTFNQDRNPFVLVLVDGDGYLFKEHFLKHGSEGGINAARELSDSVKELMHSTMGMQAEQCRIMVRVYANVLGLSKALARAGLMGHEARSMSPFTSSFTRAQELFDYVDAAEKKEGSDFKIREMFRLFVDLNQCRHIYFAGCHDTGYGSLLTPYRGRSDRITLIKAAGFHREFEALDLPIRELPSVFMSTPLLNSKPPTGPAASAIVGKFNGGNGTHSVSNGSNGTNGANTTKPICKHFQKGICKFGNSCNKQHVMPNQSLNHQPSPKHSSASDSPKQLWSSPTVVGRSENFLRSKLPLPNIKTEEFIPVNKDGDRIDPYYPHPSPEAFDEYHARAKEHKVCNSYHLSGECGDMSCTYDHSDVSNVIIDVLRYMLLQHPCTRAGACRSIKCYMGHLCQKPGCKAVKSWQCRFNQTAHTLDLETARWDVPSDQSEIDQWSVSDGSIGEQMTLAF</sequence>
<dbReference type="Pfam" id="PF25540">
    <property type="entry name" value="DUF7923"/>
    <property type="match status" value="1"/>
</dbReference>
<dbReference type="InterPro" id="IPR057654">
    <property type="entry name" value="Znf-CCCH_tandem"/>
</dbReference>
<evidence type="ECO:0000256" key="2">
    <source>
        <dbReference type="ARBA" id="ARBA00022771"/>
    </source>
</evidence>
<reference evidence="7 8" key="1">
    <citation type="submission" date="2015-08" db="EMBL/GenBank/DDBJ databases">
        <title>Genome sequencing of Penicillium nordicum.</title>
        <authorList>
            <person name="Nguyen H.D."/>
            <person name="Seifert K.A."/>
        </authorList>
    </citation>
    <scope>NUCLEOTIDE SEQUENCE [LARGE SCALE GENOMIC DNA]</scope>
    <source>
        <strain evidence="7 8">DAOMC 185683</strain>
    </source>
</reference>
<evidence type="ECO:0000256" key="3">
    <source>
        <dbReference type="ARBA" id="ARBA00022833"/>
    </source>
</evidence>
<feature type="region of interest" description="Disordered" evidence="5">
    <location>
        <begin position="50"/>
        <end position="91"/>
    </location>
</feature>
<dbReference type="AlphaFoldDB" id="A0A0M8PAB7"/>
<evidence type="ECO:0000259" key="6">
    <source>
        <dbReference type="PROSITE" id="PS50103"/>
    </source>
</evidence>
<dbReference type="EMBL" id="LHQQ01000024">
    <property type="protein sequence ID" value="KOS46817.1"/>
    <property type="molecule type" value="Genomic_DNA"/>
</dbReference>
<dbReference type="InterPro" id="IPR041367">
    <property type="entry name" value="Znf-CCCH_4"/>
</dbReference>
<keyword evidence="1 4" id="KW-0479">Metal-binding</keyword>
<keyword evidence="3 4" id="KW-0862">Zinc</keyword>
<dbReference type="Gene3D" id="4.10.1000.10">
    <property type="entry name" value="Zinc finger, CCCH-type"/>
    <property type="match status" value="1"/>
</dbReference>
<dbReference type="OrthoDB" id="2270193at2759"/>
<dbReference type="PANTHER" id="PTHR37543:SF1">
    <property type="entry name" value="CCCH ZINC FINGER DNA BINDING PROTEIN (AFU_ORTHOLOGUE AFUA_5G12760)"/>
    <property type="match status" value="1"/>
</dbReference>
<dbReference type="InterPro" id="IPR057683">
    <property type="entry name" value="DUF7923"/>
</dbReference>
<organism evidence="7 8">
    <name type="scientific">Penicillium nordicum</name>
    <dbReference type="NCBI Taxonomy" id="229535"/>
    <lineage>
        <taxon>Eukaryota</taxon>
        <taxon>Fungi</taxon>
        <taxon>Dikarya</taxon>
        <taxon>Ascomycota</taxon>
        <taxon>Pezizomycotina</taxon>
        <taxon>Eurotiomycetes</taxon>
        <taxon>Eurotiomycetidae</taxon>
        <taxon>Eurotiales</taxon>
        <taxon>Aspergillaceae</taxon>
        <taxon>Penicillium</taxon>
    </lineage>
</organism>
<dbReference type="PANTHER" id="PTHR37543">
    <property type="entry name" value="CCCH ZINC FINGER DNA BINDING PROTEIN (AFU_ORTHOLOGUE AFUA_5G12760)"/>
    <property type="match status" value="1"/>
</dbReference>
<dbReference type="Pfam" id="PF18044">
    <property type="entry name" value="zf-CCCH_4"/>
    <property type="match status" value="1"/>
</dbReference>
<proteinExistence type="predicted"/>
<feature type="compositionally biased region" description="Polar residues" evidence="5">
    <location>
        <begin position="346"/>
        <end position="375"/>
    </location>
</feature>
<feature type="region of interest" description="Disordered" evidence="5">
    <location>
        <begin position="346"/>
        <end position="376"/>
    </location>
</feature>
<evidence type="ECO:0000256" key="1">
    <source>
        <dbReference type="ARBA" id="ARBA00022723"/>
    </source>
</evidence>
<comment type="caution">
    <text evidence="7">The sequence shown here is derived from an EMBL/GenBank/DDBJ whole genome shotgun (WGS) entry which is preliminary data.</text>
</comment>
<dbReference type="InterPro" id="IPR000571">
    <property type="entry name" value="Znf_CCCH"/>
</dbReference>